<dbReference type="AlphaFoldDB" id="A0A2W4RKU4"/>
<sequence>MTTFLRLLAETDKATALQAACTQLRRGETDPRHFEVAPDSFNAVPGKPFAYWVSDSVRKLFNALSELESDGVVARRGVNSNDDNRFIRLFWEVEFGSQIWEAHVKGGEKSTYYLDPSLVINWGTNGHELEAE</sequence>
<evidence type="ECO:0000313" key="1">
    <source>
        <dbReference type="EMBL" id="PZN80388.1"/>
    </source>
</evidence>
<dbReference type="Proteomes" id="UP000249396">
    <property type="component" value="Unassembled WGS sequence"/>
</dbReference>
<organism evidence="1 2">
    <name type="scientific">Candidatus Methylumidiphilus alinenensis</name>
    <dbReference type="NCBI Taxonomy" id="2202197"/>
    <lineage>
        <taxon>Bacteria</taxon>
        <taxon>Pseudomonadati</taxon>
        <taxon>Pseudomonadota</taxon>
        <taxon>Gammaproteobacteria</taxon>
        <taxon>Methylococcales</taxon>
        <taxon>Candidatus Methylumidiphilus</taxon>
    </lineage>
</organism>
<proteinExistence type="predicted"/>
<gene>
    <name evidence="1" type="ORF">DM484_09915</name>
</gene>
<protein>
    <submittedName>
        <fullName evidence="1">Uncharacterized protein</fullName>
    </submittedName>
</protein>
<accession>A0A2W4RKU4</accession>
<dbReference type="EMBL" id="QJPH01000284">
    <property type="protein sequence ID" value="PZN80388.1"/>
    <property type="molecule type" value="Genomic_DNA"/>
</dbReference>
<comment type="caution">
    <text evidence="1">The sequence shown here is derived from an EMBL/GenBank/DDBJ whole genome shotgun (WGS) entry which is preliminary data.</text>
</comment>
<reference evidence="1 2" key="1">
    <citation type="journal article" date="2018" name="Aquat. Microb. Ecol.">
        <title>Gammaproteobacterial methanotrophs dominate.</title>
        <authorList>
            <person name="Rissanen A.J."/>
            <person name="Saarenheimo J."/>
            <person name="Tiirola M."/>
            <person name="Peura S."/>
            <person name="Aalto S.L."/>
            <person name="Karvinen A."/>
            <person name="Nykanen H."/>
        </authorList>
    </citation>
    <scope>NUCLEOTIDE SEQUENCE [LARGE SCALE GENOMIC DNA]</scope>
    <source>
        <strain evidence="1">AMbin10</strain>
    </source>
</reference>
<evidence type="ECO:0000313" key="2">
    <source>
        <dbReference type="Proteomes" id="UP000249396"/>
    </source>
</evidence>
<name>A0A2W4RKU4_9GAMM</name>